<accession>A0A917VXT8</accession>
<dbReference type="SUPFAM" id="SSF48498">
    <property type="entry name" value="Tetracyclin repressor-like, C-terminal domain"/>
    <property type="match status" value="1"/>
</dbReference>
<dbReference type="Proteomes" id="UP000638263">
    <property type="component" value="Unassembled WGS sequence"/>
</dbReference>
<dbReference type="EMBL" id="BMMH01000029">
    <property type="protein sequence ID" value="GGL41969.1"/>
    <property type="molecule type" value="Genomic_DNA"/>
</dbReference>
<dbReference type="PROSITE" id="PS50977">
    <property type="entry name" value="HTH_TETR_2"/>
    <property type="match status" value="1"/>
</dbReference>
<feature type="domain" description="HTH tetR-type" evidence="6">
    <location>
        <begin position="23"/>
        <end position="82"/>
    </location>
</feature>
<dbReference type="InterPro" id="IPR050109">
    <property type="entry name" value="HTH-type_TetR-like_transc_reg"/>
</dbReference>
<evidence type="ECO:0000256" key="1">
    <source>
        <dbReference type="ARBA" id="ARBA00023015"/>
    </source>
</evidence>
<sequence length="216" mass="23014">MALTGIPPAAFMRSGNPEDPRSRRTRALLLAEAEREIARSGRLPSVASLVQAAGVSRGAFYTHFSSIEELAVAAVRSVLEEFGENPDAVPPPRGGTKVARSQLGYGAFFAHIADHRPLFTALVATSNDGSAREELREALVRQTVEAIAASPNRPTGLDSRHAAAFLVGGILGVLSEWLHDPLPLDPYQLAGQIADLLPSWVADGAEQIPSVHVDLR</sequence>
<comment type="caution">
    <text evidence="7">The sequence shown here is derived from an EMBL/GenBank/DDBJ whole genome shotgun (WGS) entry which is preliminary data.</text>
</comment>
<keyword evidence="2 4" id="KW-0238">DNA-binding</keyword>
<dbReference type="RefSeq" id="WP_063000751.1">
    <property type="nucleotide sequence ID" value="NZ_BMMH01000029.1"/>
</dbReference>
<dbReference type="InterPro" id="IPR036271">
    <property type="entry name" value="Tet_transcr_reg_TetR-rel_C_sf"/>
</dbReference>
<dbReference type="Pfam" id="PF00440">
    <property type="entry name" value="TetR_N"/>
    <property type="match status" value="1"/>
</dbReference>
<name>A0A917VXT8_9NOCA</name>
<dbReference type="Gene3D" id="1.10.357.10">
    <property type="entry name" value="Tetracycline Repressor, domain 2"/>
    <property type="match status" value="1"/>
</dbReference>
<dbReference type="InterPro" id="IPR001647">
    <property type="entry name" value="HTH_TetR"/>
</dbReference>
<organism evidence="7 8">
    <name type="scientific">Nocardia jinanensis</name>
    <dbReference type="NCBI Taxonomy" id="382504"/>
    <lineage>
        <taxon>Bacteria</taxon>
        <taxon>Bacillati</taxon>
        <taxon>Actinomycetota</taxon>
        <taxon>Actinomycetes</taxon>
        <taxon>Mycobacteriales</taxon>
        <taxon>Nocardiaceae</taxon>
        <taxon>Nocardia</taxon>
    </lineage>
</organism>
<evidence type="ECO:0000256" key="3">
    <source>
        <dbReference type="ARBA" id="ARBA00023163"/>
    </source>
</evidence>
<protein>
    <recommendedName>
        <fullName evidence="6">HTH tetR-type domain-containing protein</fullName>
    </recommendedName>
</protein>
<evidence type="ECO:0000256" key="5">
    <source>
        <dbReference type="SAM" id="MobiDB-lite"/>
    </source>
</evidence>
<dbReference type="GO" id="GO:0003700">
    <property type="term" value="F:DNA-binding transcription factor activity"/>
    <property type="evidence" value="ECO:0007669"/>
    <property type="project" value="TreeGrafter"/>
</dbReference>
<feature type="DNA-binding region" description="H-T-H motif" evidence="4">
    <location>
        <begin position="45"/>
        <end position="64"/>
    </location>
</feature>
<keyword evidence="3" id="KW-0804">Transcription</keyword>
<dbReference type="InterPro" id="IPR039532">
    <property type="entry name" value="TetR_C_Firmicutes"/>
</dbReference>
<keyword evidence="1" id="KW-0805">Transcription regulation</keyword>
<evidence type="ECO:0000256" key="2">
    <source>
        <dbReference type="ARBA" id="ARBA00023125"/>
    </source>
</evidence>
<evidence type="ECO:0000259" key="6">
    <source>
        <dbReference type="PROSITE" id="PS50977"/>
    </source>
</evidence>
<keyword evidence="8" id="KW-1185">Reference proteome</keyword>
<evidence type="ECO:0000313" key="7">
    <source>
        <dbReference type="EMBL" id="GGL41969.1"/>
    </source>
</evidence>
<evidence type="ECO:0000313" key="8">
    <source>
        <dbReference type="Proteomes" id="UP000638263"/>
    </source>
</evidence>
<dbReference type="SUPFAM" id="SSF46689">
    <property type="entry name" value="Homeodomain-like"/>
    <property type="match status" value="1"/>
</dbReference>
<evidence type="ECO:0000256" key="4">
    <source>
        <dbReference type="PROSITE-ProRule" id="PRU00335"/>
    </source>
</evidence>
<dbReference type="PANTHER" id="PTHR30055:SF234">
    <property type="entry name" value="HTH-TYPE TRANSCRIPTIONAL REGULATOR BETI"/>
    <property type="match status" value="1"/>
</dbReference>
<reference evidence="7" key="1">
    <citation type="journal article" date="2014" name="Int. J. Syst. Evol. Microbiol.">
        <title>Complete genome sequence of Corynebacterium casei LMG S-19264T (=DSM 44701T), isolated from a smear-ripened cheese.</title>
        <authorList>
            <consortium name="US DOE Joint Genome Institute (JGI-PGF)"/>
            <person name="Walter F."/>
            <person name="Albersmeier A."/>
            <person name="Kalinowski J."/>
            <person name="Ruckert C."/>
        </authorList>
    </citation>
    <scope>NUCLEOTIDE SEQUENCE</scope>
    <source>
        <strain evidence="7">CGMCC 4.3508</strain>
    </source>
</reference>
<reference evidence="7" key="2">
    <citation type="submission" date="2020-09" db="EMBL/GenBank/DDBJ databases">
        <authorList>
            <person name="Sun Q."/>
            <person name="Zhou Y."/>
        </authorList>
    </citation>
    <scope>NUCLEOTIDE SEQUENCE</scope>
    <source>
        <strain evidence="7">CGMCC 4.3508</strain>
    </source>
</reference>
<dbReference type="PANTHER" id="PTHR30055">
    <property type="entry name" value="HTH-TYPE TRANSCRIPTIONAL REGULATOR RUTR"/>
    <property type="match status" value="1"/>
</dbReference>
<proteinExistence type="predicted"/>
<dbReference type="AlphaFoldDB" id="A0A917VXT8"/>
<gene>
    <name evidence="7" type="ORF">GCM10011588_65890</name>
</gene>
<dbReference type="Pfam" id="PF14278">
    <property type="entry name" value="TetR_C_8"/>
    <property type="match status" value="1"/>
</dbReference>
<dbReference type="InterPro" id="IPR009057">
    <property type="entry name" value="Homeodomain-like_sf"/>
</dbReference>
<dbReference type="GO" id="GO:0000976">
    <property type="term" value="F:transcription cis-regulatory region binding"/>
    <property type="evidence" value="ECO:0007669"/>
    <property type="project" value="TreeGrafter"/>
</dbReference>
<feature type="region of interest" description="Disordered" evidence="5">
    <location>
        <begin position="1"/>
        <end position="23"/>
    </location>
</feature>